<protein>
    <submittedName>
        <fullName evidence="8">DUF4433 domain-containing protein</fullName>
    </submittedName>
</protein>
<keyword evidence="4 6" id="KW-0548">Nucleotidyltransferase</keyword>
<dbReference type="RefSeq" id="WP_203175059.1">
    <property type="nucleotide sequence ID" value="NZ_JAEVHM010000048.1"/>
</dbReference>
<evidence type="ECO:0000256" key="6">
    <source>
        <dbReference type="PROSITE-ProRule" id="PRU01362"/>
    </source>
</evidence>
<dbReference type="Proteomes" id="UP000601027">
    <property type="component" value="Unassembled WGS sequence"/>
</dbReference>
<proteinExistence type="inferred from homology"/>
<evidence type="ECO:0000256" key="2">
    <source>
        <dbReference type="ARBA" id="ARBA00022676"/>
    </source>
</evidence>
<organism evidence="8 9">
    <name type="scientific">Micromonospora parastrephiae</name>
    <dbReference type="NCBI Taxonomy" id="2806101"/>
    <lineage>
        <taxon>Bacteria</taxon>
        <taxon>Bacillati</taxon>
        <taxon>Actinomycetota</taxon>
        <taxon>Actinomycetes</taxon>
        <taxon>Micromonosporales</taxon>
        <taxon>Micromonosporaceae</taxon>
        <taxon>Micromonospora</taxon>
    </lineage>
</organism>
<name>A0ABS1XU30_9ACTN</name>
<keyword evidence="2 6" id="KW-0328">Glycosyltransferase</keyword>
<accession>A0ABS1XU30</accession>
<reference evidence="8 9" key="1">
    <citation type="submission" date="2021-01" db="EMBL/GenBank/DDBJ databases">
        <title>Draft genome sequence of Micromonospora sp. strain STR1_7.</title>
        <authorList>
            <person name="Karlyshev A."/>
            <person name="Jawad R."/>
        </authorList>
    </citation>
    <scope>NUCLEOTIDE SEQUENCE [LARGE SCALE GENOMIC DNA]</scope>
    <source>
        <strain evidence="8 9">STR1-7</strain>
    </source>
</reference>
<dbReference type="InterPro" id="IPR029494">
    <property type="entry name" value="DarT"/>
</dbReference>
<feature type="active site" description="Proton acceptor" evidence="6">
    <location>
        <position position="49"/>
    </location>
</feature>
<comment type="caution">
    <text evidence="6">Lacks conserved residue(s) required for the propagation of feature annotation.</text>
</comment>
<keyword evidence="5 6" id="KW-0238">DNA-binding</keyword>
<comment type="caution">
    <text evidence="8">The sequence shown here is derived from an EMBL/GenBank/DDBJ whole genome shotgun (WGS) entry which is preliminary data.</text>
</comment>
<keyword evidence="1 6" id="KW-1277">Toxin-antitoxin system</keyword>
<dbReference type="PROSITE" id="PS52018">
    <property type="entry name" value="DART"/>
    <property type="match status" value="1"/>
</dbReference>
<evidence type="ECO:0000256" key="4">
    <source>
        <dbReference type="ARBA" id="ARBA00022695"/>
    </source>
</evidence>
<feature type="active site" evidence="6">
    <location>
        <position position="153"/>
    </location>
</feature>
<feature type="binding site" evidence="6">
    <location>
        <position position="49"/>
    </location>
    <ligand>
        <name>NAD(+)</name>
        <dbReference type="ChEBI" id="CHEBI:57540"/>
    </ligand>
</feature>
<dbReference type="EMBL" id="JAEVHM010000048">
    <property type="protein sequence ID" value="MBM0232659.1"/>
    <property type="molecule type" value="Genomic_DNA"/>
</dbReference>
<sequence>MDRSLVAELHYIAPVANLPSMAKWGLVSHNLARSVEHASVAAEEIQDRRAGKRVPQGLLLHDYVNLYLHARNPMMSRLRNGGCAPIVVLRIDPSVLDLPNAIIADGNAAADYTRFYPSPQGIERLDEERVYARWWTDSDRIVYFEKKRKRCAEVLIPERIAVEFIRGAYVCDTHGAQACQMLGIGGEVNNDIFFK</sequence>
<evidence type="ECO:0000259" key="7">
    <source>
        <dbReference type="PROSITE" id="PS52018"/>
    </source>
</evidence>
<gene>
    <name evidence="8" type="ORF">JNW91_12800</name>
</gene>
<comment type="catalytic activity">
    <reaction evidence="6">
        <text>a thymidine in DNA + NAD(+) = an N-(ADP-alpha-D-ribosyl)-thymidine in DNA + nicotinamide + H(+)</text>
        <dbReference type="Rhea" id="RHEA:71651"/>
        <dbReference type="Rhea" id="RHEA-COMP:13556"/>
        <dbReference type="Rhea" id="RHEA-COMP:18051"/>
        <dbReference type="ChEBI" id="CHEBI:15378"/>
        <dbReference type="ChEBI" id="CHEBI:17154"/>
        <dbReference type="ChEBI" id="CHEBI:57540"/>
        <dbReference type="ChEBI" id="CHEBI:137386"/>
        <dbReference type="ChEBI" id="CHEBI:191199"/>
    </reaction>
</comment>
<feature type="domain" description="DarT" evidence="7">
    <location>
        <begin position="7"/>
        <end position="195"/>
    </location>
</feature>
<evidence type="ECO:0000313" key="9">
    <source>
        <dbReference type="Proteomes" id="UP000601027"/>
    </source>
</evidence>
<keyword evidence="9" id="KW-1185">Reference proteome</keyword>
<dbReference type="Pfam" id="PF14487">
    <property type="entry name" value="DarT"/>
    <property type="match status" value="1"/>
</dbReference>
<evidence type="ECO:0000313" key="8">
    <source>
        <dbReference type="EMBL" id="MBM0232659.1"/>
    </source>
</evidence>
<evidence type="ECO:0000256" key="5">
    <source>
        <dbReference type="ARBA" id="ARBA00023125"/>
    </source>
</evidence>
<keyword evidence="3 6" id="KW-0808">Transferase</keyword>
<evidence type="ECO:0000256" key="3">
    <source>
        <dbReference type="ARBA" id="ARBA00022679"/>
    </source>
</evidence>
<comment type="similarity">
    <text evidence="6">Belongs to the DarT ADP-ribosyltransferase family.</text>
</comment>
<feature type="binding site" evidence="6">
    <location>
        <begin position="11"/>
        <end position="13"/>
    </location>
    <ligand>
        <name>NAD(+)</name>
        <dbReference type="ChEBI" id="CHEBI:57540"/>
    </ligand>
</feature>
<evidence type="ECO:0000256" key="1">
    <source>
        <dbReference type="ARBA" id="ARBA00022649"/>
    </source>
</evidence>